<name>E0TB91_PARBH</name>
<organism evidence="2 3">
    <name type="scientific">Parvularcula bermudensis (strain ATCC BAA-594 / HTCC2503 / KCTC 12087)</name>
    <dbReference type="NCBI Taxonomy" id="314260"/>
    <lineage>
        <taxon>Bacteria</taxon>
        <taxon>Pseudomonadati</taxon>
        <taxon>Pseudomonadota</taxon>
        <taxon>Alphaproteobacteria</taxon>
        <taxon>Parvularculales</taxon>
        <taxon>Parvularculaceae</taxon>
        <taxon>Parvularcula</taxon>
    </lineage>
</organism>
<dbReference type="OrthoDB" id="9992174at2"/>
<evidence type="ECO:0000313" key="3">
    <source>
        <dbReference type="Proteomes" id="UP000001302"/>
    </source>
</evidence>
<feature type="compositionally biased region" description="Low complexity" evidence="1">
    <location>
        <begin position="78"/>
        <end position="94"/>
    </location>
</feature>
<sequence length="242" mass="24590">MRNNVLRSLALLAIGGLGALAGYGVVQMTDETAPIADETAAADMTAENTATTDESPTETQDLSQLGATLPGEDEASAVDVAAADSSSTEATAADGQASAEGDTSSPEEGETPTNSFTKNPVRLAKRDDGTYYSANPVRLAKRDDGRYYTEASPTKVFDPCTKADGTPYVGPGTAVNAFAPVNPCLPQATQVAFAGQPTPVVPPTATAIDISYLDPSFGGPLIPGGFGPEPPAGDPGSDYSAL</sequence>
<dbReference type="Proteomes" id="UP000001302">
    <property type="component" value="Chromosome"/>
</dbReference>
<keyword evidence="3" id="KW-1185">Reference proteome</keyword>
<protein>
    <submittedName>
        <fullName evidence="2">Uncharacterized protein</fullName>
    </submittedName>
</protein>
<reference evidence="2 3" key="2">
    <citation type="journal article" date="2011" name="J. Bacteriol.">
        <title>Complete genome sequence of strain HTCC2503T of Parvularcula bermudensis, the type species of the order "Parvularculales" in the class Alphaproteobacteria.</title>
        <authorList>
            <person name="Oh H.M."/>
            <person name="Kang I."/>
            <person name="Vergin K.L."/>
            <person name="Kang D."/>
            <person name="Rhee K.H."/>
            <person name="Giovannoni S.J."/>
            <person name="Cho J.C."/>
        </authorList>
    </citation>
    <scope>NUCLEOTIDE SEQUENCE [LARGE SCALE GENOMIC DNA]</scope>
    <source>
        <strain evidence="3">ATCC BAA-594 / HTCC2503 / KCTC 12087</strain>
    </source>
</reference>
<dbReference type="EMBL" id="CP002156">
    <property type="protein sequence ID" value="ADM08295.1"/>
    <property type="molecule type" value="Genomic_DNA"/>
</dbReference>
<reference evidence="3" key="1">
    <citation type="submission" date="2010-08" db="EMBL/GenBank/DDBJ databases">
        <title>Genome sequence of Parvularcula bermudensis HTCC2503.</title>
        <authorList>
            <person name="Kang D.-M."/>
            <person name="Oh H.-M."/>
            <person name="Cho J.-C."/>
        </authorList>
    </citation>
    <scope>NUCLEOTIDE SEQUENCE [LARGE SCALE GENOMIC DNA]</scope>
    <source>
        <strain evidence="3">ATCC BAA-594 / HTCC2503 / KCTC 12087</strain>
    </source>
</reference>
<feature type="region of interest" description="Disordered" evidence="1">
    <location>
        <begin position="221"/>
        <end position="242"/>
    </location>
</feature>
<gene>
    <name evidence="2" type="ordered locus">PB2503_01072</name>
</gene>
<accession>E0TB91</accession>
<dbReference type="AlphaFoldDB" id="E0TB91"/>
<proteinExistence type="predicted"/>
<evidence type="ECO:0000313" key="2">
    <source>
        <dbReference type="EMBL" id="ADM08295.1"/>
    </source>
</evidence>
<dbReference type="HOGENOM" id="CLU_1146344_0_0_5"/>
<dbReference type="KEGG" id="pbr:PB2503_01072"/>
<dbReference type="STRING" id="314260.PB2503_01072"/>
<feature type="region of interest" description="Disordered" evidence="1">
    <location>
        <begin position="78"/>
        <end position="129"/>
    </location>
</feature>
<evidence type="ECO:0000256" key="1">
    <source>
        <dbReference type="SAM" id="MobiDB-lite"/>
    </source>
</evidence>
<dbReference type="RefSeq" id="WP_013299269.1">
    <property type="nucleotide sequence ID" value="NC_014414.1"/>
</dbReference>